<dbReference type="GO" id="GO:0008270">
    <property type="term" value="F:zinc ion binding"/>
    <property type="evidence" value="ECO:0007669"/>
    <property type="project" value="UniProtKB-KW"/>
</dbReference>
<dbReference type="Gene3D" id="1.20.120.910">
    <property type="entry name" value="DksA, coiled-coil domain"/>
    <property type="match status" value="1"/>
</dbReference>
<comment type="caution">
    <text evidence="6">The sequence shown here is derived from an EMBL/GenBank/DDBJ whole genome shotgun (WGS) entry which is preliminary data.</text>
</comment>
<keyword evidence="2" id="KW-0863">Zinc-finger</keyword>
<proteinExistence type="predicted"/>
<evidence type="ECO:0000256" key="4">
    <source>
        <dbReference type="PROSITE-ProRule" id="PRU00510"/>
    </source>
</evidence>
<feature type="domain" description="Zinc finger DksA/TraR C4-type" evidence="5">
    <location>
        <begin position="87"/>
        <end position="120"/>
    </location>
</feature>
<evidence type="ECO:0000256" key="1">
    <source>
        <dbReference type="ARBA" id="ARBA00022723"/>
    </source>
</evidence>
<dbReference type="PROSITE" id="PS51128">
    <property type="entry name" value="ZF_DKSA_2"/>
    <property type="match status" value="1"/>
</dbReference>
<keyword evidence="3" id="KW-0862">Zinc</keyword>
<dbReference type="Pfam" id="PF01258">
    <property type="entry name" value="zf-dskA_traR"/>
    <property type="match status" value="1"/>
</dbReference>
<dbReference type="InterPro" id="IPR000962">
    <property type="entry name" value="Znf_DskA_TraR"/>
</dbReference>
<keyword evidence="1" id="KW-0479">Metal-binding</keyword>
<accession>A0A399FXY2</accession>
<gene>
    <name evidence="6" type="ORF">B9J77_00665</name>
</gene>
<reference evidence="6 7" key="1">
    <citation type="submission" date="2018-08" db="EMBL/GenBank/DDBJ databases">
        <title>Draft genome of candidate division NPL-UPA2 bacterium Unc8 that adapted to ultra-basic serpentinizing groundwater.</title>
        <authorList>
            <person name="Ishii S."/>
            <person name="Suzuki S."/>
            <person name="Nealson K.H."/>
        </authorList>
    </citation>
    <scope>NUCLEOTIDE SEQUENCE [LARGE SCALE GENOMIC DNA]</scope>
    <source>
        <strain evidence="6">Unc8</strain>
    </source>
</reference>
<feature type="zinc finger region" description="dksA C4-type" evidence="4">
    <location>
        <begin position="92"/>
        <end position="116"/>
    </location>
</feature>
<evidence type="ECO:0000256" key="2">
    <source>
        <dbReference type="ARBA" id="ARBA00022771"/>
    </source>
</evidence>
<organism evidence="6 7">
    <name type="scientific">candidate division NPL-UPA2 bacterium Unc8</name>
    <dbReference type="NCBI Taxonomy" id="1980939"/>
    <lineage>
        <taxon>Bacteria</taxon>
    </lineage>
</organism>
<sequence length="128" mass="15003">MNKIAQKKIRQRLEKERESLISEISRLEKDCLYKSQREASGDLSGYSFHMADTGTDNFTRDFNLELATIEQKILYEVERALERLDEGKFGICQQCKKKINHQRLDAIPYARMCINCEEKKTSHKDQNA</sequence>
<dbReference type="InterPro" id="IPR037187">
    <property type="entry name" value="DnaK_N"/>
</dbReference>
<dbReference type="PANTHER" id="PTHR33823">
    <property type="entry name" value="RNA POLYMERASE-BINDING TRANSCRIPTION FACTOR DKSA-RELATED"/>
    <property type="match status" value="1"/>
</dbReference>
<dbReference type="SUPFAM" id="SSF109635">
    <property type="entry name" value="DnaK suppressor protein DksA, alpha-hairpin domain"/>
    <property type="match status" value="1"/>
</dbReference>
<dbReference type="AlphaFoldDB" id="A0A399FXY2"/>
<evidence type="ECO:0000313" key="6">
    <source>
        <dbReference type="EMBL" id="RII01081.1"/>
    </source>
</evidence>
<dbReference type="EMBL" id="NDHY01000001">
    <property type="protein sequence ID" value="RII01081.1"/>
    <property type="molecule type" value="Genomic_DNA"/>
</dbReference>
<evidence type="ECO:0000313" key="7">
    <source>
        <dbReference type="Proteomes" id="UP000266287"/>
    </source>
</evidence>
<protein>
    <submittedName>
        <fullName evidence="6">TraR/DksA family transcriptional regulator</fullName>
    </submittedName>
</protein>
<dbReference type="Proteomes" id="UP000266287">
    <property type="component" value="Unassembled WGS sequence"/>
</dbReference>
<evidence type="ECO:0000259" key="5">
    <source>
        <dbReference type="Pfam" id="PF01258"/>
    </source>
</evidence>
<name>A0A399FXY2_UNCN2</name>
<dbReference type="SUPFAM" id="SSF57716">
    <property type="entry name" value="Glucocorticoid receptor-like (DNA-binding domain)"/>
    <property type="match status" value="1"/>
</dbReference>
<evidence type="ECO:0000256" key="3">
    <source>
        <dbReference type="ARBA" id="ARBA00022833"/>
    </source>
</evidence>
<dbReference type="PANTHER" id="PTHR33823:SF4">
    <property type="entry name" value="GENERAL STRESS PROTEIN 16O"/>
    <property type="match status" value="1"/>
</dbReference>